<protein>
    <recommendedName>
        <fullName evidence="1">DCD domain-containing protein</fullName>
    </recommendedName>
</protein>
<proteinExistence type="predicted"/>
<dbReference type="GO" id="GO:0034976">
    <property type="term" value="P:response to endoplasmic reticulum stress"/>
    <property type="evidence" value="ECO:0007669"/>
    <property type="project" value="InterPro"/>
</dbReference>
<keyword evidence="3" id="KW-1185">Reference proteome</keyword>
<dbReference type="Proteomes" id="UP000631114">
    <property type="component" value="Unassembled WGS sequence"/>
</dbReference>
<evidence type="ECO:0000313" key="2">
    <source>
        <dbReference type="EMBL" id="KAF9616415.1"/>
    </source>
</evidence>
<dbReference type="PANTHER" id="PTHR46034">
    <property type="match status" value="1"/>
</dbReference>
<dbReference type="InterPro" id="IPR044832">
    <property type="entry name" value="NRP-like"/>
</dbReference>
<sequence length="72" mass="8198">MISLVPGLNCYPILLEGALKIDYNSFYCFDCVIWVIDFSGLPPRYRDSVRAITPGLPLFLYNYSNHQLHGVS</sequence>
<reference evidence="2 3" key="1">
    <citation type="submission" date="2020-10" db="EMBL/GenBank/DDBJ databases">
        <title>The Coptis chinensis genome and diversification of protoberbering-type alkaloids.</title>
        <authorList>
            <person name="Wang B."/>
            <person name="Shu S."/>
            <person name="Song C."/>
            <person name="Liu Y."/>
        </authorList>
    </citation>
    <scope>NUCLEOTIDE SEQUENCE [LARGE SCALE GENOMIC DNA]</scope>
    <source>
        <strain evidence="2">HL-2020</strain>
        <tissue evidence="2">Leaf</tissue>
    </source>
</reference>
<comment type="caution">
    <text evidence="2">The sequence shown here is derived from an EMBL/GenBank/DDBJ whole genome shotgun (WGS) entry which is preliminary data.</text>
</comment>
<dbReference type="PROSITE" id="PS51222">
    <property type="entry name" value="DCD"/>
    <property type="match status" value="1"/>
</dbReference>
<dbReference type="OrthoDB" id="2018037at2759"/>
<gene>
    <name evidence="2" type="ORF">IFM89_029669</name>
</gene>
<organism evidence="2 3">
    <name type="scientific">Coptis chinensis</name>
    <dbReference type="NCBI Taxonomy" id="261450"/>
    <lineage>
        <taxon>Eukaryota</taxon>
        <taxon>Viridiplantae</taxon>
        <taxon>Streptophyta</taxon>
        <taxon>Embryophyta</taxon>
        <taxon>Tracheophyta</taxon>
        <taxon>Spermatophyta</taxon>
        <taxon>Magnoliopsida</taxon>
        <taxon>Ranunculales</taxon>
        <taxon>Ranunculaceae</taxon>
        <taxon>Coptidoideae</taxon>
        <taxon>Coptis</taxon>
    </lineage>
</organism>
<evidence type="ECO:0000313" key="3">
    <source>
        <dbReference type="Proteomes" id="UP000631114"/>
    </source>
</evidence>
<dbReference type="PANTHER" id="PTHR46034:SF32">
    <property type="entry name" value="DCD DOMAIN-CONTAINING PROTEIN NRP-B"/>
    <property type="match status" value="1"/>
</dbReference>
<name>A0A835ICI4_9MAGN</name>
<dbReference type="InterPro" id="IPR013989">
    <property type="entry name" value="Dev_and_cell_death_domain"/>
</dbReference>
<evidence type="ECO:0000259" key="1">
    <source>
        <dbReference type="PROSITE" id="PS51222"/>
    </source>
</evidence>
<feature type="non-terminal residue" evidence="2">
    <location>
        <position position="72"/>
    </location>
</feature>
<accession>A0A835ICI4</accession>
<dbReference type="Pfam" id="PF10539">
    <property type="entry name" value="Dev_Cell_Death"/>
    <property type="match status" value="1"/>
</dbReference>
<dbReference type="AlphaFoldDB" id="A0A835ICI4"/>
<feature type="domain" description="DCD" evidence="1">
    <location>
        <begin position="16"/>
        <end position="72"/>
    </location>
</feature>
<dbReference type="EMBL" id="JADFTS010000003">
    <property type="protein sequence ID" value="KAF9616415.1"/>
    <property type="molecule type" value="Genomic_DNA"/>
</dbReference>